<feature type="region of interest" description="Disordered" evidence="1">
    <location>
        <begin position="1"/>
        <end position="65"/>
    </location>
</feature>
<feature type="non-terminal residue" evidence="2">
    <location>
        <position position="1"/>
    </location>
</feature>
<evidence type="ECO:0000313" key="3">
    <source>
        <dbReference type="Proteomes" id="UP000694005"/>
    </source>
</evidence>
<proteinExistence type="predicted"/>
<dbReference type="AlphaFoldDB" id="A0A8D9CSE9"/>
<reference evidence="2 3" key="1">
    <citation type="submission" date="2021-07" db="EMBL/GenBank/DDBJ databases">
        <authorList>
            <consortium name="Genoscope - CEA"/>
            <person name="William W."/>
        </authorList>
    </citation>
    <scope>NUCLEOTIDE SEQUENCE [LARGE SCALE GENOMIC DNA]</scope>
</reference>
<protein>
    <submittedName>
        <fullName evidence="2">Uncharacterized protein</fullName>
    </submittedName>
</protein>
<dbReference type="EMBL" id="LS974625">
    <property type="protein sequence ID" value="CAG7862526.1"/>
    <property type="molecule type" value="Genomic_DNA"/>
</dbReference>
<feature type="compositionally biased region" description="Basic and acidic residues" evidence="1">
    <location>
        <begin position="41"/>
        <end position="65"/>
    </location>
</feature>
<dbReference type="Proteomes" id="UP000694005">
    <property type="component" value="Chromosome A09"/>
</dbReference>
<organism evidence="2 3">
    <name type="scientific">Brassica campestris</name>
    <name type="common">Field mustard</name>
    <dbReference type="NCBI Taxonomy" id="3711"/>
    <lineage>
        <taxon>Eukaryota</taxon>
        <taxon>Viridiplantae</taxon>
        <taxon>Streptophyta</taxon>
        <taxon>Embryophyta</taxon>
        <taxon>Tracheophyta</taxon>
        <taxon>Spermatophyta</taxon>
        <taxon>Magnoliopsida</taxon>
        <taxon>eudicotyledons</taxon>
        <taxon>Gunneridae</taxon>
        <taxon>Pentapetalae</taxon>
        <taxon>rosids</taxon>
        <taxon>malvids</taxon>
        <taxon>Brassicales</taxon>
        <taxon>Brassicaceae</taxon>
        <taxon>Brassiceae</taxon>
        <taxon>Brassica</taxon>
    </lineage>
</organism>
<dbReference type="Gramene" id="A09p29930.2_BraZ1">
    <property type="protein sequence ID" value="A09p29930.2_BraZ1.CDS.1"/>
    <property type="gene ID" value="A09g29930.2_BraZ1"/>
</dbReference>
<accession>A0A8D9CSE9</accession>
<name>A0A8D9CSE9_BRACM</name>
<evidence type="ECO:0000256" key="1">
    <source>
        <dbReference type="SAM" id="MobiDB-lite"/>
    </source>
</evidence>
<sequence length="65" mass="7577">SQTCDKVTSRRSKLRTRPRSDLYVEDMEQIASHHPKSVLRSKTEEGSKQHEAKETIDEEKEHAEL</sequence>
<gene>
    <name evidence="2" type="ORF">BRAPAZ1V2_A09P29930.2</name>
</gene>
<evidence type="ECO:0000313" key="2">
    <source>
        <dbReference type="EMBL" id="CAG7862526.1"/>
    </source>
</evidence>
<feature type="non-terminal residue" evidence="2">
    <location>
        <position position="65"/>
    </location>
</feature>